<dbReference type="EMBL" id="FN648387">
    <property type="protein sequence ID" value="CBJ26099.1"/>
    <property type="molecule type" value="Genomic_DNA"/>
</dbReference>
<feature type="region of interest" description="Disordered" evidence="4">
    <location>
        <begin position="379"/>
        <end position="398"/>
    </location>
</feature>
<keyword evidence="1 5" id="KW-0808">Transferase</keyword>
<keyword evidence="5" id="KW-0328">Glycosyltransferase</keyword>
<evidence type="ECO:0000313" key="5">
    <source>
        <dbReference type="EMBL" id="CBJ26099.1"/>
    </source>
</evidence>
<keyword evidence="3" id="KW-0119">Carbohydrate metabolism</keyword>
<name>D7FR32_ECTSI</name>
<accession>D7FR32</accession>
<reference evidence="5 6" key="1">
    <citation type="journal article" date="2010" name="Nature">
        <title>The Ectocarpus genome and the independent evolution of multicellularity in brown algae.</title>
        <authorList>
            <person name="Cock J.M."/>
            <person name="Sterck L."/>
            <person name="Rouze P."/>
            <person name="Scornet D."/>
            <person name="Allen A.E."/>
            <person name="Amoutzias G."/>
            <person name="Anthouard V."/>
            <person name="Artiguenave F."/>
            <person name="Aury J.M."/>
            <person name="Badger J.H."/>
            <person name="Beszteri B."/>
            <person name="Billiau K."/>
            <person name="Bonnet E."/>
            <person name="Bothwell J.H."/>
            <person name="Bowler C."/>
            <person name="Boyen C."/>
            <person name="Brownlee C."/>
            <person name="Carrano C.J."/>
            <person name="Charrier B."/>
            <person name="Cho G.Y."/>
            <person name="Coelho S.M."/>
            <person name="Collen J."/>
            <person name="Corre E."/>
            <person name="Da Silva C."/>
            <person name="Delage L."/>
            <person name="Delaroque N."/>
            <person name="Dittami S.M."/>
            <person name="Doulbeau S."/>
            <person name="Elias M."/>
            <person name="Farnham G."/>
            <person name="Gachon C.M."/>
            <person name="Gschloessl B."/>
            <person name="Heesch S."/>
            <person name="Jabbari K."/>
            <person name="Jubin C."/>
            <person name="Kawai H."/>
            <person name="Kimura K."/>
            <person name="Kloareg B."/>
            <person name="Kupper F.C."/>
            <person name="Lang D."/>
            <person name="Le Bail A."/>
            <person name="Leblanc C."/>
            <person name="Lerouge P."/>
            <person name="Lohr M."/>
            <person name="Lopez P.J."/>
            <person name="Martens C."/>
            <person name="Maumus F."/>
            <person name="Michel G."/>
            <person name="Miranda-Saavedra D."/>
            <person name="Morales J."/>
            <person name="Moreau H."/>
            <person name="Motomura T."/>
            <person name="Nagasato C."/>
            <person name="Napoli C.A."/>
            <person name="Nelson D.R."/>
            <person name="Nyvall-Collen P."/>
            <person name="Peters A.F."/>
            <person name="Pommier C."/>
            <person name="Potin P."/>
            <person name="Poulain J."/>
            <person name="Quesneville H."/>
            <person name="Read B."/>
            <person name="Rensing S.A."/>
            <person name="Ritter A."/>
            <person name="Rousvoal S."/>
            <person name="Samanta M."/>
            <person name="Samson G."/>
            <person name="Schroeder D.C."/>
            <person name="Segurens B."/>
            <person name="Strittmatter M."/>
            <person name="Tonon T."/>
            <person name="Tregear J.W."/>
            <person name="Valentin K."/>
            <person name="von Dassow P."/>
            <person name="Yamagishi T."/>
            <person name="Van de Peer Y."/>
            <person name="Wincker P."/>
        </authorList>
    </citation>
    <scope>NUCLEOTIDE SEQUENCE [LARGE SCALE GENOMIC DNA]</scope>
    <source>
        <strain evidence="6">Ec32 / CCAP1310/4</strain>
    </source>
</reference>
<dbReference type="Gene3D" id="3.40.50.11350">
    <property type="match status" value="1"/>
</dbReference>
<organism evidence="5 6">
    <name type="scientific">Ectocarpus siliculosus</name>
    <name type="common">Brown alga</name>
    <name type="synonym">Conferva siliculosa</name>
    <dbReference type="NCBI Taxonomy" id="2880"/>
    <lineage>
        <taxon>Eukaryota</taxon>
        <taxon>Sar</taxon>
        <taxon>Stramenopiles</taxon>
        <taxon>Ochrophyta</taxon>
        <taxon>PX clade</taxon>
        <taxon>Phaeophyceae</taxon>
        <taxon>Ectocarpales</taxon>
        <taxon>Ectocarpaceae</taxon>
        <taxon>Ectocarpus</taxon>
    </lineage>
</organism>
<dbReference type="OMA" id="MDEYLLR"/>
<dbReference type="GO" id="GO:0046922">
    <property type="term" value="F:peptide-O-fucosyltransferase activity"/>
    <property type="evidence" value="ECO:0007669"/>
    <property type="project" value="UniProtKB-EC"/>
</dbReference>
<protein>
    <submittedName>
        <fullName evidence="5">GDP-fucose protein O-fucosyltransferase, family GT65</fullName>
        <ecNumber evidence="5">2.4.1.221</ecNumber>
    </submittedName>
</protein>
<evidence type="ECO:0000256" key="3">
    <source>
        <dbReference type="ARBA" id="ARBA00023277"/>
    </source>
</evidence>
<dbReference type="InterPro" id="IPR019378">
    <property type="entry name" value="GDP-Fuc_O-FucTrfase"/>
</dbReference>
<dbReference type="Proteomes" id="UP000002630">
    <property type="component" value="Linkage Group LG14"/>
</dbReference>
<proteinExistence type="predicted"/>
<dbReference type="OrthoDB" id="1882547at2759"/>
<dbReference type="Pfam" id="PF10250">
    <property type="entry name" value="O-FucT"/>
    <property type="match status" value="1"/>
</dbReference>
<keyword evidence="2" id="KW-0294">Fucose metabolism</keyword>
<evidence type="ECO:0000256" key="4">
    <source>
        <dbReference type="SAM" id="MobiDB-lite"/>
    </source>
</evidence>
<evidence type="ECO:0000313" key="6">
    <source>
        <dbReference type="Proteomes" id="UP000002630"/>
    </source>
</evidence>
<sequence length="398" mass="45181">MAFETVVVFAYVTGRTLVMPPVKQRLHGLPQSQAGERVGFFAYYQMEAVEELVDVISMQDFLGRESKNLGKLPPANLLEKPADLWNFFEGDSVRNLTWPAWEVSKKALVFPSSPGKPLPLEDQGFVQRLQDFLNTRQAVTYDEDAWNSKVIHFSGDCHDSRAEGSKNRRPLIHFYAFMLHADTLVDSRVKRFARDRLRYRDRIFCKASQIVSMLLEESEGGSFSSCHVRRRDLINSLTQEAVGMSAEAMVNSTLGYLREGELVYIATDEENYDFFEPFRERFEVRFLADFVEKAGLRGVPSNQLGMIEQVVISHGRTFTGTFYSSFSAHVFRHRLYLGKPLDSNYHFWAEKQTVLHDPDAHPAAPYFAREFPTCCVGIDVEPPGGGGDDTGVPPRPRG</sequence>
<dbReference type="Gene3D" id="3.40.50.11340">
    <property type="match status" value="1"/>
</dbReference>
<dbReference type="EC" id="2.4.1.221" evidence="5"/>
<dbReference type="PANTHER" id="PTHR31469:SF8">
    <property type="entry name" value="OS07G0641000 PROTEIN"/>
    <property type="match status" value="1"/>
</dbReference>
<gene>
    <name evidence="5" type="ORF">Esi_0021_0026</name>
</gene>
<dbReference type="GO" id="GO:0006004">
    <property type="term" value="P:fucose metabolic process"/>
    <property type="evidence" value="ECO:0007669"/>
    <property type="project" value="UniProtKB-KW"/>
</dbReference>
<dbReference type="eggNOG" id="ENOG502S0D4">
    <property type="taxonomic scope" value="Eukaryota"/>
</dbReference>
<dbReference type="CDD" id="cd11296">
    <property type="entry name" value="O-FucT_like"/>
    <property type="match status" value="1"/>
</dbReference>
<evidence type="ECO:0000256" key="1">
    <source>
        <dbReference type="ARBA" id="ARBA00022679"/>
    </source>
</evidence>
<keyword evidence="6" id="KW-1185">Reference proteome</keyword>
<evidence type="ECO:0000256" key="2">
    <source>
        <dbReference type="ARBA" id="ARBA00023253"/>
    </source>
</evidence>
<dbReference type="AlphaFoldDB" id="D7FR32"/>
<dbReference type="PANTHER" id="PTHR31469">
    <property type="entry name" value="OS07G0633600 PROTEIN"/>
    <property type="match status" value="1"/>
</dbReference>